<organism evidence="3 4">
    <name type="scientific">Cardiobacterium valvarum F0432</name>
    <dbReference type="NCBI Taxonomy" id="797473"/>
    <lineage>
        <taxon>Bacteria</taxon>
        <taxon>Pseudomonadati</taxon>
        <taxon>Pseudomonadota</taxon>
        <taxon>Gammaproteobacteria</taxon>
        <taxon>Cardiobacteriales</taxon>
        <taxon>Cardiobacteriaceae</taxon>
        <taxon>Cardiobacterium</taxon>
    </lineage>
</organism>
<evidence type="ECO:0000259" key="2">
    <source>
        <dbReference type="Pfam" id="PF07514"/>
    </source>
</evidence>
<dbReference type="NCBIfam" id="NF041494">
    <property type="entry name" value="MobH"/>
    <property type="match status" value="1"/>
</dbReference>
<evidence type="ECO:0000313" key="3">
    <source>
        <dbReference type="EMBL" id="EHM50227.1"/>
    </source>
</evidence>
<dbReference type="SUPFAM" id="SSF109604">
    <property type="entry name" value="HD-domain/PDEase-like"/>
    <property type="match status" value="1"/>
</dbReference>
<dbReference type="HOGENOM" id="CLU_384827_0_0_6"/>
<accession>G9ZJ86</accession>
<dbReference type="EMBL" id="AGCM01000184">
    <property type="protein sequence ID" value="EHM50227.1"/>
    <property type="molecule type" value="Genomic_DNA"/>
</dbReference>
<protein>
    <submittedName>
        <fullName evidence="3">Putative integrating conjugative element relaxase, PFGI-1 class</fullName>
    </submittedName>
</protein>
<dbReference type="STRING" id="797473.HMPREF9080_02855"/>
<feature type="compositionally biased region" description="Polar residues" evidence="1">
    <location>
        <begin position="398"/>
        <end position="407"/>
    </location>
</feature>
<proteinExistence type="predicted"/>
<dbReference type="RefSeq" id="WP_006986839.1">
    <property type="nucleotide sequence ID" value="NZ_JH417969.1"/>
</dbReference>
<feature type="compositionally biased region" description="Polar residues" evidence="1">
    <location>
        <begin position="499"/>
        <end position="513"/>
    </location>
</feature>
<comment type="caution">
    <text evidence="3">The sequence shown here is derived from an EMBL/GenBank/DDBJ whole genome shotgun (WGS) entry which is preliminary data.</text>
</comment>
<dbReference type="AlphaFoldDB" id="G9ZJ86"/>
<dbReference type="Proteomes" id="UP000004750">
    <property type="component" value="Unassembled WGS sequence"/>
</dbReference>
<sequence>MLGRLLGKIFTTVQTTARADDPHLLPVLTADQLYTRLELHNRLRSIRRKVGIDPKRYEYMYAAPIAKYCELVQLLPASQAYHHAYHGGLIVHTLSVVENAIYERNRYVLPLASEPEVIEAQKNLWTYAVFVAALLHDIGKVMTMVYFIDRDGQQRIINPAAGSLLQQGVKNYALQFRESRHYRLHERLGLLFMVQLLDAISMDFLTRDLDIFGEVLGYINADEAAWGSVGAIVRTADQMSVEADLRIATQTGRTRQFTGAATTLENFGERLMRTLRLLVEQRQLPVNRPGATLFTSDDRVYVYAVAKTLADKLRDAMKSLGATDVPAENTRIFDELQQNGLLVPTASGQAIHNIHVSMPDAHFSQDFTTLKFETRKVFSAASLPQALAGQVFEGSKPQPAQNKTGVKTSEAEKAGTTSPATEHDTQVLMQEGASTALQQTEAVTNTLQQDVSPVLLPEENEPLQQYGESSLEQDARISLQQEEADASPALPTVMEEAASLQQAAETSSLQQVEASAVAEEGNPANQAKAGQVAESPETTMANWWAWLWQQIEAKNIVVNRSGSQAYIVEHEEKRCLAIVSPKTFADFAVAVGNYRPATDGSLNREAMIAAAGPVQSAIHKMHANIPFGGKQIHYRKPKAARSAKARLSLYFFELTKIEHTALQDFLDKCEVTDLLI</sequence>
<name>G9ZJ86_9GAMM</name>
<dbReference type="Gene3D" id="1.10.3210.40">
    <property type="match status" value="1"/>
</dbReference>
<dbReference type="Pfam" id="PF07514">
    <property type="entry name" value="TraI_2"/>
    <property type="match status" value="1"/>
</dbReference>
<feature type="region of interest" description="Disordered" evidence="1">
    <location>
        <begin position="496"/>
        <end position="533"/>
    </location>
</feature>
<reference evidence="3 4" key="1">
    <citation type="submission" date="2011-08" db="EMBL/GenBank/DDBJ databases">
        <authorList>
            <person name="Weinstock G."/>
            <person name="Sodergren E."/>
            <person name="Clifton S."/>
            <person name="Fulton L."/>
            <person name="Fulton B."/>
            <person name="Courtney L."/>
            <person name="Fronick C."/>
            <person name="Harrison M."/>
            <person name="Strong C."/>
            <person name="Farmer C."/>
            <person name="Delahaunty K."/>
            <person name="Markovic C."/>
            <person name="Hall O."/>
            <person name="Minx P."/>
            <person name="Tomlinson C."/>
            <person name="Mitreva M."/>
            <person name="Hou S."/>
            <person name="Chen J."/>
            <person name="Wollam A."/>
            <person name="Pepin K.H."/>
            <person name="Johnson M."/>
            <person name="Bhonagiri V."/>
            <person name="Zhang X."/>
            <person name="Suruliraj S."/>
            <person name="Warren W."/>
            <person name="Chinwalla A."/>
            <person name="Mardis E.R."/>
            <person name="Wilson R.K."/>
        </authorList>
    </citation>
    <scope>NUCLEOTIDE SEQUENCE [LARGE SCALE GENOMIC DNA]</scope>
    <source>
        <strain evidence="3 4">F0432</strain>
    </source>
</reference>
<gene>
    <name evidence="3" type="ORF">HMPREF9080_02855</name>
</gene>
<feature type="region of interest" description="Disordered" evidence="1">
    <location>
        <begin position="390"/>
        <end position="424"/>
    </location>
</feature>
<feature type="domain" description="Uncharacterised" evidence="2">
    <location>
        <begin position="28"/>
        <end position="351"/>
    </location>
</feature>
<dbReference type="InterPro" id="IPR011119">
    <property type="entry name" value="Unchr_helicase_relaxase_TraI"/>
</dbReference>
<evidence type="ECO:0000256" key="1">
    <source>
        <dbReference type="SAM" id="MobiDB-lite"/>
    </source>
</evidence>
<evidence type="ECO:0000313" key="4">
    <source>
        <dbReference type="Proteomes" id="UP000004750"/>
    </source>
</evidence>